<reference evidence="1 2" key="1">
    <citation type="submission" date="2019-02" db="EMBL/GenBank/DDBJ databases">
        <title>Pedobacter sp. RP-1-14 sp. nov., isolated from Arctic soil.</title>
        <authorList>
            <person name="Dahal R.H."/>
        </authorList>
    </citation>
    <scope>NUCLEOTIDE SEQUENCE [LARGE SCALE GENOMIC DNA]</scope>
    <source>
        <strain evidence="1 2">RP-1-14</strain>
    </source>
</reference>
<evidence type="ECO:0000313" key="2">
    <source>
        <dbReference type="Proteomes" id="UP000293347"/>
    </source>
</evidence>
<dbReference type="RefSeq" id="WP_131597756.1">
    <property type="nucleotide sequence ID" value="NZ_SJSL01000008.1"/>
</dbReference>
<sequence length="196" mass="23063">MSDKVIHVFTNRNNTPYRLIELSNLTKLTSGFKYAIDRFDGKEFVKIKTCYFKDIQSADKQFRLRENVDNIIKRREKYYQKEDHEFYRSLKGTKFETLYKVLRGLTITDFDSDFETVSYEVDLNSVFRIPELSSLGISATSIREVVISQSDAHDYLGFKFRDGSGRGIIDTIDYPNMERHRTQFDFHLSFATHLCS</sequence>
<protein>
    <submittedName>
        <fullName evidence="1">Uncharacterized protein</fullName>
    </submittedName>
</protein>
<dbReference type="Proteomes" id="UP000293347">
    <property type="component" value="Unassembled WGS sequence"/>
</dbReference>
<keyword evidence="2" id="KW-1185">Reference proteome</keyword>
<accession>A0A4R0NCH6</accession>
<organism evidence="1 2">
    <name type="scientific">Pedobacter psychroterrae</name>
    <dbReference type="NCBI Taxonomy" id="2530453"/>
    <lineage>
        <taxon>Bacteria</taxon>
        <taxon>Pseudomonadati</taxon>
        <taxon>Bacteroidota</taxon>
        <taxon>Sphingobacteriia</taxon>
        <taxon>Sphingobacteriales</taxon>
        <taxon>Sphingobacteriaceae</taxon>
        <taxon>Pedobacter</taxon>
    </lineage>
</organism>
<gene>
    <name evidence="1" type="ORF">EZ437_19535</name>
</gene>
<proteinExistence type="predicted"/>
<comment type="caution">
    <text evidence="1">The sequence shown here is derived from an EMBL/GenBank/DDBJ whole genome shotgun (WGS) entry which is preliminary data.</text>
</comment>
<name>A0A4R0NCH6_9SPHI</name>
<evidence type="ECO:0000313" key="1">
    <source>
        <dbReference type="EMBL" id="TCC98039.1"/>
    </source>
</evidence>
<dbReference type="AlphaFoldDB" id="A0A4R0NCH6"/>
<dbReference type="EMBL" id="SJSL01000008">
    <property type="protein sequence ID" value="TCC98039.1"/>
    <property type="molecule type" value="Genomic_DNA"/>
</dbReference>